<dbReference type="PANTHER" id="PTHR22916:SF3">
    <property type="entry name" value="UDP-GLCNAC:BETAGAL BETA-1,3-N-ACETYLGLUCOSAMINYLTRANSFERASE-LIKE PROTEIN 1"/>
    <property type="match status" value="1"/>
</dbReference>
<dbReference type="Pfam" id="PF00535">
    <property type="entry name" value="Glycos_transf_2"/>
    <property type="match status" value="1"/>
</dbReference>
<sequence>MVKVSICIATYNGAKYIAEQLQSILDQIGQNDEVIISDDHSTDETINIVNSFNDDRIKIFYNEGEKGYTANFENSLNQISGDLIFLSDQDDIWLPGKYNAVVALLSTNDLVVTNSMVTDEKLNIINESFFSIYNSGSGILKNLVCNTYYGSCMAFNKKVLNNSLPFPKNKVIGFDIWIGFVAEITGKVQFIKEPYLLYRRSDFTVTELGNLLSRSKRSLFFKIYKRIIILINISIFSLKFKLNIKK</sequence>
<dbReference type="EMBL" id="JAPDHW010000025">
    <property type="protein sequence ID" value="MCW3170679.1"/>
    <property type="molecule type" value="Genomic_DNA"/>
</dbReference>
<evidence type="ECO:0000313" key="3">
    <source>
        <dbReference type="Proteomes" id="UP001163731"/>
    </source>
</evidence>
<feature type="domain" description="Glycosyltransferase 2-like" evidence="1">
    <location>
        <begin position="5"/>
        <end position="161"/>
    </location>
</feature>
<gene>
    <name evidence="2" type="ORF">OMO38_19285</name>
</gene>
<comment type="caution">
    <text evidence="2">The sequence shown here is derived from an EMBL/GenBank/DDBJ whole genome shotgun (WGS) entry which is preliminary data.</text>
</comment>
<dbReference type="RefSeq" id="WP_264751813.1">
    <property type="nucleotide sequence ID" value="NZ_JAPDHW010000025.1"/>
</dbReference>
<name>A0ABT3I3Y4_9FLAO</name>
<dbReference type="Proteomes" id="UP001163731">
    <property type="component" value="Unassembled WGS sequence"/>
</dbReference>
<dbReference type="EC" id="2.4.-.-" evidence="2"/>
<proteinExistence type="predicted"/>
<dbReference type="SUPFAM" id="SSF53448">
    <property type="entry name" value="Nucleotide-diphospho-sugar transferases"/>
    <property type="match status" value="1"/>
</dbReference>
<accession>A0ABT3I3Y4</accession>
<dbReference type="GO" id="GO:0016757">
    <property type="term" value="F:glycosyltransferase activity"/>
    <property type="evidence" value="ECO:0007669"/>
    <property type="project" value="UniProtKB-KW"/>
</dbReference>
<dbReference type="InterPro" id="IPR029044">
    <property type="entry name" value="Nucleotide-diphossugar_trans"/>
</dbReference>
<evidence type="ECO:0000313" key="2">
    <source>
        <dbReference type="EMBL" id="MCW3170679.1"/>
    </source>
</evidence>
<reference evidence="2" key="1">
    <citation type="submission" date="2022-10" db="EMBL/GenBank/DDBJ databases">
        <title>Chryseobacterium babae sp. nov. isolated from the gut of the beetle Oryctes rhinoceros, and Chryseobacterium kimseyorum sp. nov., isolated from a stick insect rearing cage.</title>
        <authorList>
            <person name="Shelomi M."/>
            <person name="Han C.-J."/>
            <person name="Chen W.-M."/>
            <person name="Chen H.-K."/>
            <person name="Liaw S.-J."/>
            <person name="Muhle E."/>
            <person name="Clermont D."/>
        </authorList>
    </citation>
    <scope>NUCLEOTIDE SEQUENCE</scope>
    <source>
        <strain evidence="2">09-1422</strain>
    </source>
</reference>
<organism evidence="2 3">
    <name type="scientific">Chryseobacterium kimseyorum</name>
    <dbReference type="NCBI Taxonomy" id="2984028"/>
    <lineage>
        <taxon>Bacteria</taxon>
        <taxon>Pseudomonadati</taxon>
        <taxon>Bacteroidota</taxon>
        <taxon>Flavobacteriia</taxon>
        <taxon>Flavobacteriales</taxon>
        <taxon>Weeksellaceae</taxon>
        <taxon>Chryseobacterium group</taxon>
        <taxon>Chryseobacterium</taxon>
    </lineage>
</organism>
<evidence type="ECO:0000259" key="1">
    <source>
        <dbReference type="Pfam" id="PF00535"/>
    </source>
</evidence>
<dbReference type="InterPro" id="IPR001173">
    <property type="entry name" value="Glyco_trans_2-like"/>
</dbReference>
<protein>
    <submittedName>
        <fullName evidence="2">Glycosyltransferase</fullName>
        <ecNumber evidence="2">2.4.-.-</ecNumber>
    </submittedName>
</protein>
<keyword evidence="2" id="KW-0808">Transferase</keyword>
<keyword evidence="2" id="KW-0328">Glycosyltransferase</keyword>
<dbReference type="PANTHER" id="PTHR22916">
    <property type="entry name" value="GLYCOSYLTRANSFERASE"/>
    <property type="match status" value="1"/>
</dbReference>
<dbReference type="Gene3D" id="3.90.550.10">
    <property type="entry name" value="Spore Coat Polysaccharide Biosynthesis Protein SpsA, Chain A"/>
    <property type="match status" value="1"/>
</dbReference>
<keyword evidence="3" id="KW-1185">Reference proteome</keyword>